<protein>
    <submittedName>
        <fullName evidence="1">Uncharacterized protein</fullName>
    </submittedName>
</protein>
<evidence type="ECO:0000313" key="1">
    <source>
        <dbReference type="EMBL" id="KAH3683910.1"/>
    </source>
</evidence>
<reference evidence="1" key="1">
    <citation type="journal article" date="2021" name="Open Biol.">
        <title>Shared evolutionary footprints suggest mitochondrial oxidative damage underlies multiple complex I losses in fungi.</title>
        <authorList>
            <person name="Schikora-Tamarit M.A."/>
            <person name="Marcet-Houben M."/>
            <person name="Nosek J."/>
            <person name="Gabaldon T."/>
        </authorList>
    </citation>
    <scope>NUCLEOTIDE SEQUENCE</scope>
    <source>
        <strain evidence="1">CBS2887</strain>
    </source>
</reference>
<reference evidence="1" key="2">
    <citation type="submission" date="2021-01" db="EMBL/GenBank/DDBJ databases">
        <authorList>
            <person name="Schikora-Tamarit M.A."/>
        </authorList>
    </citation>
    <scope>NUCLEOTIDE SEQUENCE</scope>
    <source>
        <strain evidence="1">CBS2887</strain>
    </source>
</reference>
<keyword evidence="2" id="KW-1185">Reference proteome</keyword>
<dbReference type="EMBL" id="JAEUBG010002873">
    <property type="protein sequence ID" value="KAH3683910.1"/>
    <property type="molecule type" value="Genomic_DNA"/>
</dbReference>
<dbReference type="AlphaFoldDB" id="A0A9P8Q6B2"/>
<evidence type="ECO:0000313" key="2">
    <source>
        <dbReference type="Proteomes" id="UP000774326"/>
    </source>
</evidence>
<proteinExistence type="predicted"/>
<comment type="caution">
    <text evidence="1">The sequence shown here is derived from an EMBL/GenBank/DDBJ whole genome shotgun (WGS) entry which is preliminary data.</text>
</comment>
<dbReference type="Proteomes" id="UP000774326">
    <property type="component" value="Unassembled WGS sequence"/>
</dbReference>
<sequence length="128" mass="14311">MYGDFHPHVDSHCLLSLHVLDNINTLFGSDLNGRYVQVVDNFLNTLNISSRSSRQCKDSERSIESINKLDNVGVCVVPCGSVGFIDNNTDNLLWIQGSSLKIILNNLWCGEEDSLIPPNFRSILPHLI</sequence>
<organism evidence="1 2">
    <name type="scientific">Wickerhamomyces pijperi</name>
    <name type="common">Yeast</name>
    <name type="synonym">Pichia pijperi</name>
    <dbReference type="NCBI Taxonomy" id="599730"/>
    <lineage>
        <taxon>Eukaryota</taxon>
        <taxon>Fungi</taxon>
        <taxon>Dikarya</taxon>
        <taxon>Ascomycota</taxon>
        <taxon>Saccharomycotina</taxon>
        <taxon>Saccharomycetes</taxon>
        <taxon>Phaffomycetales</taxon>
        <taxon>Wickerhamomycetaceae</taxon>
        <taxon>Wickerhamomyces</taxon>
    </lineage>
</organism>
<name>A0A9P8Q6B2_WICPI</name>
<accession>A0A9P8Q6B2</accession>
<gene>
    <name evidence="1" type="ORF">WICPIJ_005110</name>
</gene>